<dbReference type="GO" id="GO:0006508">
    <property type="term" value="P:proteolysis"/>
    <property type="evidence" value="ECO:0007669"/>
    <property type="project" value="UniProtKB-KW"/>
</dbReference>
<organism evidence="1 2">
    <name type="scientific">Paraflavitalea soli</name>
    <dbReference type="NCBI Taxonomy" id="2315862"/>
    <lineage>
        <taxon>Bacteria</taxon>
        <taxon>Pseudomonadati</taxon>
        <taxon>Bacteroidota</taxon>
        <taxon>Chitinophagia</taxon>
        <taxon>Chitinophagales</taxon>
        <taxon>Chitinophagaceae</taxon>
        <taxon>Paraflavitalea</taxon>
    </lineage>
</organism>
<dbReference type="PRINTS" id="PR00834">
    <property type="entry name" value="PROTEASES2C"/>
</dbReference>
<dbReference type="PANTHER" id="PTHR22939:SF129">
    <property type="entry name" value="SERINE PROTEASE HTRA2, MITOCHONDRIAL"/>
    <property type="match status" value="1"/>
</dbReference>
<reference evidence="1 2" key="1">
    <citation type="submission" date="2018-09" db="EMBL/GenBank/DDBJ databases">
        <title>Genome sequencing of strain 6GH32-13.</title>
        <authorList>
            <person name="Weon H.-Y."/>
            <person name="Heo J."/>
            <person name="Kwon S.-W."/>
        </authorList>
    </citation>
    <scope>NUCLEOTIDE SEQUENCE [LARGE SCALE GENOMIC DNA]</scope>
    <source>
        <strain evidence="1 2">5GH32-13</strain>
    </source>
</reference>
<dbReference type="GO" id="GO:0004252">
    <property type="term" value="F:serine-type endopeptidase activity"/>
    <property type="evidence" value="ECO:0007669"/>
    <property type="project" value="InterPro"/>
</dbReference>
<dbReference type="Proteomes" id="UP000263900">
    <property type="component" value="Chromosome"/>
</dbReference>
<name>A0A3B7MQD5_9BACT</name>
<dbReference type="SUPFAM" id="SSF69635">
    <property type="entry name" value="Type III secretory system chaperone-like"/>
    <property type="match status" value="1"/>
</dbReference>
<evidence type="ECO:0000313" key="2">
    <source>
        <dbReference type="Proteomes" id="UP000263900"/>
    </source>
</evidence>
<dbReference type="EMBL" id="CP032157">
    <property type="protein sequence ID" value="AXY76702.1"/>
    <property type="molecule type" value="Genomic_DNA"/>
</dbReference>
<dbReference type="CDD" id="cd17036">
    <property type="entry name" value="T3SC_YbjN-like_1"/>
    <property type="match status" value="1"/>
</dbReference>
<dbReference type="PANTHER" id="PTHR22939">
    <property type="entry name" value="SERINE PROTEASE FAMILY S1C HTRA-RELATED"/>
    <property type="match status" value="1"/>
</dbReference>
<dbReference type="InterPro" id="IPR009003">
    <property type="entry name" value="Peptidase_S1_PA"/>
</dbReference>
<dbReference type="InterPro" id="IPR001940">
    <property type="entry name" value="Peptidase_S1C"/>
</dbReference>
<keyword evidence="1" id="KW-0645">Protease</keyword>
<accession>A0A3B7MQD5</accession>
<gene>
    <name evidence="1" type="ORF">D3H65_23095</name>
</gene>
<dbReference type="Gene3D" id="3.30.1460.10">
    <property type="match status" value="1"/>
</dbReference>
<dbReference type="AlphaFoldDB" id="A0A3B7MQD5"/>
<keyword evidence="2" id="KW-1185">Reference proteome</keyword>
<evidence type="ECO:0000313" key="1">
    <source>
        <dbReference type="EMBL" id="AXY76702.1"/>
    </source>
</evidence>
<sequence>MPTQEVIERVHPAIIQIATQSGTGTGFYLREYDLIVTNDHVVQDTQEVTIAGKTFEKALSRVWYTDRKHDLAFLQPPAGIELPVLPLGHYETLKDGDEVIAIGHPFGLNYTATQGVISKVDRIREGLKFIQIDAAINPGNSGGPLVNEKGEVIGVNSFIIRGGDNLGFALPVYYLQTALQLYAPHKGTPSTRCPSCDTLVLPDTIDSAKYCPACGTEVKLPELPEKEIEPVGVAKTIENILRELGKDVKLARSGANRWEVKEGSARIKISYNPENYFIAGDAYLCQLPPDGTKIKPLYQFLLQENYRVNGLVLSCASQNIILSCIIYDLDISKELGAGMFNTLFKNADHYDDLLKTEYGCVDRLEEV</sequence>
<dbReference type="SUPFAM" id="SSF50494">
    <property type="entry name" value="Trypsin-like serine proteases"/>
    <property type="match status" value="1"/>
</dbReference>
<dbReference type="Pfam" id="PF13365">
    <property type="entry name" value="Trypsin_2"/>
    <property type="match status" value="1"/>
</dbReference>
<proteinExistence type="predicted"/>
<protein>
    <submittedName>
        <fullName evidence="1">Serine protease</fullName>
    </submittedName>
</protein>
<dbReference type="KEGG" id="pseg:D3H65_23095"/>
<keyword evidence="1" id="KW-0378">Hydrolase</keyword>
<dbReference type="Gene3D" id="2.40.10.120">
    <property type="match status" value="1"/>
</dbReference>
<dbReference type="OrthoDB" id="9766361at2"/>
<dbReference type="RefSeq" id="WP_119052579.1">
    <property type="nucleotide sequence ID" value="NZ_CP032157.1"/>
</dbReference>